<evidence type="ECO:0000313" key="2">
    <source>
        <dbReference type="EMBL" id="GAQ93306.1"/>
    </source>
</evidence>
<dbReference type="EMBL" id="DF238379">
    <property type="protein sequence ID" value="GAQ93306.1"/>
    <property type="molecule type" value="Genomic_DNA"/>
</dbReference>
<evidence type="ECO:0000256" key="1">
    <source>
        <dbReference type="SAM" id="MobiDB-lite"/>
    </source>
</evidence>
<name>A0A1Y1IWL7_KLENI</name>
<feature type="region of interest" description="Disordered" evidence="1">
    <location>
        <begin position="173"/>
        <end position="206"/>
    </location>
</feature>
<keyword evidence="3" id="KW-1185">Reference proteome</keyword>
<dbReference type="OMA" id="WEENAKS"/>
<feature type="region of interest" description="Disordered" evidence="1">
    <location>
        <begin position="371"/>
        <end position="593"/>
    </location>
</feature>
<dbReference type="AlphaFoldDB" id="A0A1Y1IWL7"/>
<feature type="compositionally biased region" description="Low complexity" evidence="1">
    <location>
        <begin position="31"/>
        <end position="51"/>
    </location>
</feature>
<feature type="compositionally biased region" description="Polar residues" evidence="1">
    <location>
        <begin position="431"/>
        <end position="447"/>
    </location>
</feature>
<protein>
    <submittedName>
        <fullName evidence="2">Uncharacterized protein</fullName>
    </submittedName>
</protein>
<dbReference type="Proteomes" id="UP000054558">
    <property type="component" value="Unassembled WGS sequence"/>
</dbReference>
<gene>
    <name evidence="2" type="ORF">KFL_014300015</name>
</gene>
<proteinExistence type="predicted"/>
<accession>A0A1Y1IWL7</accession>
<reference evidence="2 3" key="1">
    <citation type="journal article" date="2014" name="Nat. Commun.">
        <title>Klebsormidium flaccidum genome reveals primary factors for plant terrestrial adaptation.</title>
        <authorList>
            <person name="Hori K."/>
            <person name="Maruyama F."/>
            <person name="Fujisawa T."/>
            <person name="Togashi T."/>
            <person name="Yamamoto N."/>
            <person name="Seo M."/>
            <person name="Sato S."/>
            <person name="Yamada T."/>
            <person name="Mori H."/>
            <person name="Tajima N."/>
            <person name="Moriyama T."/>
            <person name="Ikeuchi M."/>
            <person name="Watanabe M."/>
            <person name="Wada H."/>
            <person name="Kobayashi K."/>
            <person name="Saito M."/>
            <person name="Masuda T."/>
            <person name="Sasaki-Sekimoto Y."/>
            <person name="Mashiguchi K."/>
            <person name="Awai K."/>
            <person name="Shimojima M."/>
            <person name="Masuda S."/>
            <person name="Iwai M."/>
            <person name="Nobusawa T."/>
            <person name="Narise T."/>
            <person name="Kondo S."/>
            <person name="Saito H."/>
            <person name="Sato R."/>
            <person name="Murakawa M."/>
            <person name="Ihara Y."/>
            <person name="Oshima-Yamada Y."/>
            <person name="Ohtaka K."/>
            <person name="Satoh M."/>
            <person name="Sonobe K."/>
            <person name="Ishii M."/>
            <person name="Ohtani R."/>
            <person name="Kanamori-Sato M."/>
            <person name="Honoki R."/>
            <person name="Miyazaki D."/>
            <person name="Mochizuki H."/>
            <person name="Umetsu J."/>
            <person name="Higashi K."/>
            <person name="Shibata D."/>
            <person name="Kamiya Y."/>
            <person name="Sato N."/>
            <person name="Nakamura Y."/>
            <person name="Tabata S."/>
            <person name="Ida S."/>
            <person name="Kurokawa K."/>
            <person name="Ohta H."/>
        </authorList>
    </citation>
    <scope>NUCLEOTIDE SEQUENCE [LARGE SCALE GENOMIC DNA]</scope>
    <source>
        <strain evidence="2 3">NIES-2285</strain>
    </source>
</reference>
<evidence type="ECO:0000313" key="3">
    <source>
        <dbReference type="Proteomes" id="UP000054558"/>
    </source>
</evidence>
<feature type="compositionally biased region" description="Acidic residues" evidence="1">
    <location>
        <begin position="522"/>
        <end position="539"/>
    </location>
</feature>
<sequence>NFNWEENAKSVPGLLERVDAPISPAIKSRRSSAVPSLSSTPPSSPQHSSPPQCNRCGPNSILHTSDQCPGRPSRAFRSSLKVNISTSSDRDRREPTPEQQLAAQADDIDQARLQHAVTRADTLFAQHVALDGTKAVERHRLAARKTGLQHRYVTTKQHGVYEAIREIPDIRPSKPRRQRRSGQHIVPVNNSHRRPVNRVPKPAPAPVVHNATWRKQHRADTPRPPGFGANRRVHFAPAARLHQGPAYKNMSVFTRLDNNPAYRGHYQLAPYRPPQLFPKYAPHGPSRTSIITRSRPRAFPGRQLRPTTTTSPYFRDKDRRAAATLYPVGEPPTKKRTRGSSPFVLTTRAAEAATSLLSLTAESAVTPCHQHIISPQRPRTMAPNLRPRNQEERGKGGIAAETSGAAQRRAQDKEQDDAAGGQSVELPFEEAQNQETQEKQNPNEPSGSQPPPTKDVIDVSEQEELSIPSGIVAGMNAQDNAMSSESSKSEGSEACSGTESESSVEESLSSSSGDAYVPSETEGTDSEDLTELEEEEWDDLFPIFPYAENPPPCTEDTQVLRDGPPQLHAAAAPGSPGQGPPHPLPQDPRHHQR</sequence>
<feature type="compositionally biased region" description="Basic residues" evidence="1">
    <location>
        <begin position="173"/>
        <end position="182"/>
    </location>
</feature>
<feature type="non-terminal residue" evidence="2">
    <location>
        <position position="1"/>
    </location>
</feature>
<organism evidence="2 3">
    <name type="scientific">Klebsormidium nitens</name>
    <name type="common">Green alga</name>
    <name type="synonym">Ulothrix nitens</name>
    <dbReference type="NCBI Taxonomy" id="105231"/>
    <lineage>
        <taxon>Eukaryota</taxon>
        <taxon>Viridiplantae</taxon>
        <taxon>Streptophyta</taxon>
        <taxon>Klebsormidiophyceae</taxon>
        <taxon>Klebsormidiales</taxon>
        <taxon>Klebsormidiaceae</taxon>
        <taxon>Klebsormidium</taxon>
    </lineage>
</organism>
<feature type="region of interest" description="Disordered" evidence="1">
    <location>
        <begin position="25"/>
        <end position="99"/>
    </location>
</feature>
<feature type="compositionally biased region" description="Low complexity" evidence="1">
    <location>
        <begin position="492"/>
        <end position="512"/>
    </location>
</feature>